<reference evidence="1" key="1">
    <citation type="submission" date="2020-07" db="EMBL/GenBank/DDBJ databases">
        <title>Unique genomic features of the anaerobic methanotrophic archaea.</title>
        <authorList>
            <person name="Chadwick G.L."/>
            <person name="Skennerton C.T."/>
            <person name="Laso-Perez R."/>
            <person name="Leu A.O."/>
            <person name="Speth D.R."/>
            <person name="Yu H."/>
            <person name="Morgan-Lang C."/>
            <person name="Hatzenpichler R."/>
            <person name="Goudeau D."/>
            <person name="Malmstrom R."/>
            <person name="Brazelton W.J."/>
            <person name="Woyke T."/>
            <person name="Hallam S.J."/>
            <person name="Tyson G.W."/>
            <person name="Wegener G."/>
            <person name="Boetius A."/>
            <person name="Orphan V."/>
        </authorList>
    </citation>
    <scope>NUCLEOTIDE SEQUENCE</scope>
</reference>
<proteinExistence type="predicted"/>
<evidence type="ECO:0000313" key="1">
    <source>
        <dbReference type="EMBL" id="QNT35478.1"/>
    </source>
</evidence>
<organism evidence="1">
    <name type="scientific">uncultured Methanosarcinales archaeon</name>
    <dbReference type="NCBI Taxonomy" id="183757"/>
    <lineage>
        <taxon>Archaea</taxon>
        <taxon>Methanobacteriati</taxon>
        <taxon>Methanobacteriota</taxon>
        <taxon>Stenosarchaea group</taxon>
        <taxon>Methanomicrobia</taxon>
        <taxon>Methanosarcinales</taxon>
        <taxon>environmental samples</taxon>
    </lineage>
</organism>
<sequence length="104" mass="11615">MRRYSNLGGMVWDGMYDEASEQKRKVIYAVASLDKPSSRKEITNFIEVCNLGLSGGVVGVLLGRLLEKGLLAKPDKYQYGLVDKLFREYILRYRGYDGSGAVTG</sequence>
<protein>
    <submittedName>
        <fullName evidence="1">Uncharacterized protein</fullName>
    </submittedName>
</protein>
<dbReference type="AlphaFoldDB" id="A0A7H1KNG4"/>
<accession>A0A7H1KNG4</accession>
<gene>
    <name evidence="1" type="ORF">EKMJPAOO_00028</name>
</gene>
<dbReference type="EMBL" id="MT776523">
    <property type="protein sequence ID" value="QNT35478.1"/>
    <property type="molecule type" value="Genomic_DNA"/>
</dbReference>
<name>A0A7H1KNG4_9EURY</name>